<dbReference type="EMBL" id="MUNK01000392">
    <property type="protein sequence ID" value="OTA22206.1"/>
    <property type="molecule type" value="Genomic_DNA"/>
</dbReference>
<protein>
    <recommendedName>
        <fullName evidence="7">Enoyl reductase (ER) domain-containing protein</fullName>
    </recommendedName>
</protein>
<keyword evidence="4 6" id="KW-0862">Zinc</keyword>
<dbReference type="InterPro" id="IPR002328">
    <property type="entry name" value="ADH_Zn_CS"/>
</dbReference>
<evidence type="ECO:0000259" key="7">
    <source>
        <dbReference type="SMART" id="SM00829"/>
    </source>
</evidence>
<dbReference type="OrthoDB" id="3941538at2759"/>
<proteinExistence type="inferred from homology"/>
<evidence type="ECO:0000313" key="8">
    <source>
        <dbReference type="EMBL" id="OTA22206.1"/>
    </source>
</evidence>
<reference evidence="8 9" key="1">
    <citation type="submission" date="2017-01" db="EMBL/GenBank/DDBJ databases">
        <title>The recent genome duplication of the halophilic yeast Hortaea werneckii: insights from long-read sequencing.</title>
        <authorList>
            <person name="Sinha S."/>
            <person name="Flibotte S."/>
            <person name="Neira M."/>
            <person name="Lenassi M."/>
            <person name="Gostincar C."/>
            <person name="Stajich J.E."/>
            <person name="Nislow C.E."/>
        </authorList>
    </citation>
    <scope>NUCLEOTIDE SEQUENCE [LARGE SCALE GENOMIC DNA]</scope>
    <source>
        <strain evidence="8 9">EXF-2000</strain>
    </source>
</reference>
<name>A0A1Z5SMZ7_HORWE</name>
<gene>
    <name evidence="8" type="ORF">BTJ68_14176</name>
</gene>
<evidence type="ECO:0000256" key="4">
    <source>
        <dbReference type="ARBA" id="ARBA00022833"/>
    </source>
</evidence>
<dbReference type="InterPro" id="IPR011032">
    <property type="entry name" value="GroES-like_sf"/>
</dbReference>
<feature type="domain" description="Enoyl reductase (ER)" evidence="7">
    <location>
        <begin position="10"/>
        <end position="357"/>
    </location>
</feature>
<organism evidence="8 9">
    <name type="scientific">Hortaea werneckii EXF-2000</name>
    <dbReference type="NCBI Taxonomy" id="1157616"/>
    <lineage>
        <taxon>Eukaryota</taxon>
        <taxon>Fungi</taxon>
        <taxon>Dikarya</taxon>
        <taxon>Ascomycota</taxon>
        <taxon>Pezizomycotina</taxon>
        <taxon>Dothideomycetes</taxon>
        <taxon>Dothideomycetidae</taxon>
        <taxon>Mycosphaerellales</taxon>
        <taxon>Teratosphaeriaceae</taxon>
        <taxon>Hortaea</taxon>
    </lineage>
</organism>
<dbReference type="PROSITE" id="PS00059">
    <property type="entry name" value="ADH_ZINC"/>
    <property type="match status" value="1"/>
</dbReference>
<dbReference type="InterPro" id="IPR036291">
    <property type="entry name" value="NAD(P)-bd_dom_sf"/>
</dbReference>
<dbReference type="Pfam" id="PF00107">
    <property type="entry name" value="ADH_zinc_N"/>
    <property type="match status" value="1"/>
</dbReference>
<dbReference type="Gene3D" id="3.90.180.10">
    <property type="entry name" value="Medium-chain alcohol dehydrogenases, catalytic domain"/>
    <property type="match status" value="1"/>
</dbReference>
<comment type="cofactor">
    <cofactor evidence="1 6">
        <name>Zn(2+)</name>
        <dbReference type="ChEBI" id="CHEBI:29105"/>
    </cofactor>
</comment>
<comment type="caution">
    <text evidence="8">The sequence shown here is derived from an EMBL/GenBank/DDBJ whole genome shotgun (WGS) entry which is preliminary data.</text>
</comment>
<dbReference type="VEuPathDB" id="FungiDB:BTJ68_14176"/>
<dbReference type="InParanoid" id="A0A1Z5SMZ7"/>
<keyword evidence="9" id="KW-1185">Reference proteome</keyword>
<dbReference type="SUPFAM" id="SSF50129">
    <property type="entry name" value="GroES-like"/>
    <property type="match status" value="1"/>
</dbReference>
<keyword evidence="5" id="KW-0560">Oxidoreductase</keyword>
<dbReference type="GO" id="GO:0008270">
    <property type="term" value="F:zinc ion binding"/>
    <property type="evidence" value="ECO:0007669"/>
    <property type="project" value="InterPro"/>
</dbReference>
<dbReference type="CDD" id="cd08233">
    <property type="entry name" value="butanediol_DH_like"/>
    <property type="match status" value="1"/>
</dbReference>
<dbReference type="Gene3D" id="3.40.50.720">
    <property type="entry name" value="NAD(P)-binding Rossmann-like Domain"/>
    <property type="match status" value="1"/>
</dbReference>
<evidence type="ECO:0000256" key="2">
    <source>
        <dbReference type="ARBA" id="ARBA00008072"/>
    </source>
</evidence>
<dbReference type="GO" id="GO:0000721">
    <property type="term" value="F:(R,R)-butanediol dehydrogenase activity"/>
    <property type="evidence" value="ECO:0007669"/>
    <property type="project" value="TreeGrafter"/>
</dbReference>
<dbReference type="AlphaFoldDB" id="A0A1Z5SMZ7"/>
<evidence type="ECO:0000256" key="5">
    <source>
        <dbReference type="ARBA" id="ARBA00023002"/>
    </source>
</evidence>
<evidence type="ECO:0000256" key="1">
    <source>
        <dbReference type="ARBA" id="ARBA00001947"/>
    </source>
</evidence>
<sequence length="376" mass="40841">MKALRFHGKGDIRLDEIDTPICLPDEVRIQVAYCGICGTDVHEYLEGPILLPQPGSPNPHTGATIPLTMGHEMSGTISEVGEDVQYFRVGERVVVNPAMDDRHHGQPPCSLCISGRPNICSRSAFYGLQCNSGGFAEEICVKAIAVVPIPQDMSLKVATLSEPLAVASHMIRLSDFQPGQSVVIFGAGPIGCALAWFLKKGGASYVLVSEITPQRTTQAFNCGADIVIDPTNTPNAVLDTVFDRTGDGADIAFDACGLQSTLDAAFNCTKPGGVVFNVAIHDRPLTLQLNALTLSEKRLLAGNAYTAEDYTNVLNCLEEHEKDLERFITRIVPLDRAVEGGFRELVHNKFRQNKILVEISGDYDWSEKFLQPSAKL</sequence>
<dbReference type="Proteomes" id="UP000194280">
    <property type="component" value="Unassembled WGS sequence"/>
</dbReference>
<comment type="similarity">
    <text evidence="2 6">Belongs to the zinc-containing alcohol dehydrogenase family.</text>
</comment>
<dbReference type="InterPro" id="IPR013149">
    <property type="entry name" value="ADH-like_C"/>
</dbReference>
<accession>A0A1Z5SMZ7</accession>
<dbReference type="SUPFAM" id="SSF51735">
    <property type="entry name" value="NAD(P)-binding Rossmann-fold domains"/>
    <property type="match status" value="1"/>
</dbReference>
<dbReference type="InterPro" id="IPR013154">
    <property type="entry name" value="ADH-like_N"/>
</dbReference>
<evidence type="ECO:0000256" key="6">
    <source>
        <dbReference type="RuleBase" id="RU361277"/>
    </source>
</evidence>
<dbReference type="Pfam" id="PF08240">
    <property type="entry name" value="ADH_N"/>
    <property type="match status" value="1"/>
</dbReference>
<dbReference type="GO" id="GO:0034079">
    <property type="term" value="P:butanediol biosynthetic process"/>
    <property type="evidence" value="ECO:0007669"/>
    <property type="project" value="TreeGrafter"/>
</dbReference>
<evidence type="ECO:0000256" key="3">
    <source>
        <dbReference type="ARBA" id="ARBA00022723"/>
    </source>
</evidence>
<dbReference type="PANTHER" id="PTHR43161:SF23">
    <property type="entry name" value="(R,R)-BUTANEDIOL DEHYDROGENASE-RELATED"/>
    <property type="match status" value="1"/>
</dbReference>
<dbReference type="InterPro" id="IPR020843">
    <property type="entry name" value="ER"/>
</dbReference>
<dbReference type="FunCoup" id="A0A1Z5SMZ7">
    <property type="interactions" value="133"/>
</dbReference>
<dbReference type="GO" id="GO:0005737">
    <property type="term" value="C:cytoplasm"/>
    <property type="evidence" value="ECO:0007669"/>
    <property type="project" value="TreeGrafter"/>
</dbReference>
<dbReference type="SMART" id="SM00829">
    <property type="entry name" value="PKS_ER"/>
    <property type="match status" value="1"/>
</dbReference>
<dbReference type="PANTHER" id="PTHR43161">
    <property type="entry name" value="SORBITOL DEHYDROGENASE"/>
    <property type="match status" value="1"/>
</dbReference>
<keyword evidence="3 6" id="KW-0479">Metal-binding</keyword>
<dbReference type="STRING" id="1157616.A0A1Z5SMZ7"/>
<evidence type="ECO:0000313" key="9">
    <source>
        <dbReference type="Proteomes" id="UP000194280"/>
    </source>
</evidence>